<sequence>MGRGGSLPLVPGTGGSRPVPDSGGAVPAPCRAGPWSGPGASPTPSRGGGGGARGGPPGRLKDRKNKDKDKDKAQLKVRDCPRAASQPPPDPALMEMLRRFDLSWEYGPCSGEHTRQPRAIGSVPAWWVSQERGKCLGWLQLQEQPWEMEMDSSSLRGSFQPGTSFPGKVGLGGILGRNSSL</sequence>
<dbReference type="AlphaFoldDB" id="A0A8C9N574"/>
<accession>A0A8C9N574</accession>
<feature type="compositionally biased region" description="Basic and acidic residues" evidence="1">
    <location>
        <begin position="64"/>
        <end position="81"/>
    </location>
</feature>
<reference evidence="2" key="2">
    <citation type="submission" date="2025-09" db="UniProtKB">
        <authorList>
            <consortium name="Ensembl"/>
        </authorList>
    </citation>
    <scope>IDENTIFICATION</scope>
</reference>
<proteinExistence type="predicted"/>
<feature type="region of interest" description="Disordered" evidence="1">
    <location>
        <begin position="1"/>
        <end position="92"/>
    </location>
</feature>
<reference evidence="2" key="1">
    <citation type="submission" date="2025-08" db="UniProtKB">
        <authorList>
            <consortium name="Ensembl"/>
        </authorList>
    </citation>
    <scope>IDENTIFICATION</scope>
</reference>
<organism evidence="2 3">
    <name type="scientific">Serinus canaria</name>
    <name type="common">Island canary</name>
    <name type="synonym">Fringilla canaria</name>
    <dbReference type="NCBI Taxonomy" id="9135"/>
    <lineage>
        <taxon>Eukaryota</taxon>
        <taxon>Metazoa</taxon>
        <taxon>Chordata</taxon>
        <taxon>Craniata</taxon>
        <taxon>Vertebrata</taxon>
        <taxon>Euteleostomi</taxon>
        <taxon>Archelosauria</taxon>
        <taxon>Archosauria</taxon>
        <taxon>Dinosauria</taxon>
        <taxon>Saurischia</taxon>
        <taxon>Theropoda</taxon>
        <taxon>Coelurosauria</taxon>
        <taxon>Aves</taxon>
        <taxon>Neognathae</taxon>
        <taxon>Neoaves</taxon>
        <taxon>Telluraves</taxon>
        <taxon>Australaves</taxon>
        <taxon>Passeriformes</taxon>
        <taxon>Passeroidea</taxon>
        <taxon>Fringillidae</taxon>
        <taxon>Carduelinae</taxon>
        <taxon>Serinus</taxon>
    </lineage>
</organism>
<evidence type="ECO:0000256" key="1">
    <source>
        <dbReference type="SAM" id="MobiDB-lite"/>
    </source>
</evidence>
<dbReference type="Proteomes" id="UP000694409">
    <property type="component" value="Unassembled WGS sequence"/>
</dbReference>
<name>A0A8C9N574_SERCA</name>
<protein>
    <submittedName>
        <fullName evidence="2">Uncharacterized protein</fullName>
    </submittedName>
</protein>
<keyword evidence="3" id="KW-1185">Reference proteome</keyword>
<evidence type="ECO:0000313" key="3">
    <source>
        <dbReference type="Proteomes" id="UP000694409"/>
    </source>
</evidence>
<dbReference type="Ensembl" id="ENSSCAT00000014386.1">
    <property type="protein sequence ID" value="ENSSCAP00000012781.1"/>
    <property type="gene ID" value="ENSSCAG00000009543.1"/>
</dbReference>
<feature type="compositionally biased region" description="Gly residues" evidence="1">
    <location>
        <begin position="46"/>
        <end position="57"/>
    </location>
</feature>
<evidence type="ECO:0000313" key="2">
    <source>
        <dbReference type="Ensembl" id="ENSSCAP00000012781.1"/>
    </source>
</evidence>
<dbReference type="GeneTree" id="ENSGT00960000189384"/>